<dbReference type="Pfam" id="PF10517">
    <property type="entry name" value="DM13"/>
    <property type="match status" value="1"/>
</dbReference>
<dbReference type="Proteomes" id="UP001303236">
    <property type="component" value="Chromosome"/>
</dbReference>
<organism evidence="4 5">
    <name type="scientific">Streptomyces durocortorensis</name>
    <dbReference type="NCBI Taxonomy" id="2811104"/>
    <lineage>
        <taxon>Bacteria</taxon>
        <taxon>Bacillati</taxon>
        <taxon>Actinomycetota</taxon>
        <taxon>Actinomycetes</taxon>
        <taxon>Kitasatosporales</taxon>
        <taxon>Streptomycetaceae</taxon>
        <taxon>Streptomyces</taxon>
    </lineage>
</organism>
<protein>
    <submittedName>
        <fullName evidence="4">DM13 domain-containing protein</fullName>
    </submittedName>
</protein>
<sequence>MPDPTPRDTPKRRPWSRPVIVGALIAFALVATAGLYWFQPWKLWQDETVREELVVPTAPPQTAPPAPGASAPTAPPGPTTLATGELISHEHRTTGTVKVVLLPDGSRTLRLEGLDTSNGPDLQVWITDAPVKEGTAGWRVFDDGAYENLGKLKGNKGDQNYALPTDIDLDRFTSVSIWCARFSVSFGAAELNPA</sequence>
<dbReference type="InterPro" id="IPR019545">
    <property type="entry name" value="DM13_domain"/>
</dbReference>
<evidence type="ECO:0000313" key="5">
    <source>
        <dbReference type="Proteomes" id="UP001303236"/>
    </source>
</evidence>
<name>A0ABY9VYA0_9ACTN</name>
<proteinExistence type="predicted"/>
<keyword evidence="2" id="KW-0472">Membrane</keyword>
<feature type="compositionally biased region" description="Pro residues" evidence="1">
    <location>
        <begin position="57"/>
        <end position="78"/>
    </location>
</feature>
<feature type="transmembrane region" description="Helical" evidence="2">
    <location>
        <begin position="20"/>
        <end position="38"/>
    </location>
</feature>
<dbReference type="PROSITE" id="PS51549">
    <property type="entry name" value="DM13"/>
    <property type="match status" value="1"/>
</dbReference>
<evidence type="ECO:0000259" key="3">
    <source>
        <dbReference type="PROSITE" id="PS51549"/>
    </source>
</evidence>
<accession>A0ABY9VYA0</accession>
<reference evidence="4 5" key="1">
    <citation type="submission" date="2023-09" db="EMBL/GenBank/DDBJ databases">
        <title>Genome completion map analysis of the actinomycetes C11-1.</title>
        <authorList>
            <person name="Qin P."/>
            <person name="Guan P."/>
        </authorList>
    </citation>
    <scope>NUCLEOTIDE SEQUENCE [LARGE SCALE GENOMIC DNA]</scope>
    <source>
        <strain evidence="4 5">C11-1</strain>
    </source>
</reference>
<gene>
    <name evidence="4" type="ORF">RI138_19050</name>
</gene>
<evidence type="ECO:0000256" key="2">
    <source>
        <dbReference type="SAM" id="Phobius"/>
    </source>
</evidence>
<evidence type="ECO:0000256" key="1">
    <source>
        <dbReference type="SAM" id="MobiDB-lite"/>
    </source>
</evidence>
<dbReference type="EMBL" id="CP134500">
    <property type="protein sequence ID" value="WNF28758.1"/>
    <property type="molecule type" value="Genomic_DNA"/>
</dbReference>
<keyword evidence="5" id="KW-1185">Reference proteome</keyword>
<keyword evidence="2" id="KW-1133">Transmembrane helix</keyword>
<keyword evidence="2" id="KW-0812">Transmembrane</keyword>
<evidence type="ECO:0000313" key="4">
    <source>
        <dbReference type="EMBL" id="WNF28758.1"/>
    </source>
</evidence>
<feature type="domain" description="DM13" evidence="3">
    <location>
        <begin position="79"/>
        <end position="192"/>
    </location>
</feature>
<feature type="region of interest" description="Disordered" evidence="1">
    <location>
        <begin position="57"/>
        <end position="82"/>
    </location>
</feature>